<dbReference type="GO" id="GO:0016874">
    <property type="term" value="F:ligase activity"/>
    <property type="evidence" value="ECO:0007669"/>
    <property type="project" value="UniProtKB-KW"/>
</dbReference>
<dbReference type="InterPro" id="IPR051533">
    <property type="entry name" value="WaaL-like"/>
</dbReference>
<name>A0ABW6Q3B4_9ACTN</name>
<comment type="caution">
    <text evidence="8">The sequence shown here is derived from an EMBL/GenBank/DDBJ whole genome shotgun (WGS) entry which is preliminary data.</text>
</comment>
<reference evidence="8 9" key="1">
    <citation type="submission" date="2024-09" db="EMBL/GenBank/DDBJ databases">
        <title>The Natural Products Discovery Center: Release of the First 8490 Sequenced Strains for Exploring Actinobacteria Biosynthetic Diversity.</title>
        <authorList>
            <person name="Kalkreuter E."/>
            <person name="Kautsar S.A."/>
            <person name="Yang D."/>
            <person name="Bader C.D."/>
            <person name="Teijaro C.N."/>
            <person name="Fluegel L."/>
            <person name="Davis C.M."/>
            <person name="Simpson J.R."/>
            <person name="Lauterbach L."/>
            <person name="Steele A.D."/>
            <person name="Gui C."/>
            <person name="Meng S."/>
            <person name="Li G."/>
            <person name="Viehrig K."/>
            <person name="Ye F."/>
            <person name="Su P."/>
            <person name="Kiefer A.F."/>
            <person name="Nichols A."/>
            <person name="Cepeda A.J."/>
            <person name="Yan W."/>
            <person name="Fan B."/>
            <person name="Jiang Y."/>
            <person name="Adhikari A."/>
            <person name="Zheng C.-J."/>
            <person name="Schuster L."/>
            <person name="Cowan T.M."/>
            <person name="Smanski M.J."/>
            <person name="Chevrette M.G."/>
            <person name="De Carvalho L.P.S."/>
            <person name="Shen B."/>
        </authorList>
    </citation>
    <scope>NUCLEOTIDE SEQUENCE [LARGE SCALE GENOMIC DNA]</scope>
    <source>
        <strain evidence="8 9">NPDC058328</strain>
    </source>
</reference>
<evidence type="ECO:0000256" key="3">
    <source>
        <dbReference type="ARBA" id="ARBA00022989"/>
    </source>
</evidence>
<evidence type="ECO:0000313" key="9">
    <source>
        <dbReference type="Proteomes" id="UP001601627"/>
    </source>
</evidence>
<keyword evidence="9" id="KW-1185">Reference proteome</keyword>
<dbReference type="PANTHER" id="PTHR37422">
    <property type="entry name" value="TEICHURONIC ACID BIOSYNTHESIS PROTEIN TUAE"/>
    <property type="match status" value="1"/>
</dbReference>
<feature type="domain" description="O-antigen ligase-related" evidence="7">
    <location>
        <begin position="137"/>
        <end position="272"/>
    </location>
</feature>
<protein>
    <submittedName>
        <fullName evidence="8">O-antigen ligase family protein</fullName>
    </submittedName>
</protein>
<keyword evidence="2 6" id="KW-0812">Transmembrane</keyword>
<evidence type="ECO:0000256" key="6">
    <source>
        <dbReference type="SAM" id="Phobius"/>
    </source>
</evidence>
<feature type="transmembrane region" description="Helical" evidence="6">
    <location>
        <begin position="133"/>
        <end position="160"/>
    </location>
</feature>
<dbReference type="EMBL" id="JBHVZQ010000005">
    <property type="protein sequence ID" value="MFF1273582.1"/>
    <property type="molecule type" value="Genomic_DNA"/>
</dbReference>
<organism evidence="8 9">
    <name type="scientific">Streptomyces marokkonensis</name>
    <dbReference type="NCBI Taxonomy" id="324855"/>
    <lineage>
        <taxon>Bacteria</taxon>
        <taxon>Bacillati</taxon>
        <taxon>Actinomycetota</taxon>
        <taxon>Actinomycetes</taxon>
        <taxon>Kitasatosporales</taxon>
        <taxon>Streptomycetaceae</taxon>
        <taxon>Streptomyces</taxon>
    </lineage>
</organism>
<dbReference type="Proteomes" id="UP001601627">
    <property type="component" value="Unassembled WGS sequence"/>
</dbReference>
<dbReference type="InterPro" id="IPR007016">
    <property type="entry name" value="O-antigen_ligase-rel_domated"/>
</dbReference>
<evidence type="ECO:0000256" key="4">
    <source>
        <dbReference type="ARBA" id="ARBA00023136"/>
    </source>
</evidence>
<sequence>MAAAGPDADGGRRIGPDAAGVVVLGACAAWPLVTAAALGGRPEGMLLAVLAVAAGYAAGRVAGALLPVAAPCAGALAGIGLTVTVPQLTPGPQITAPLGHAGATAAMVTLSVGAACCAAWASTAPAVRFALRLLAAGIVVTAAVLGSLAGCVTGTAVLLCSLAVGRVRRRGPALAALGVVVAGVAGPAWAAAGNAVPDGLAASLEGRLTPHRVGLWRDALGMVREHAGLGVGPGRFGDLSATSVRSPLSDGKPHSAPLQLAAEQGVVGVALLALVFGWLLYALWCSPRATPVVLTAGAALTGLAAIASVGNALSFTAVSVGGGLLAGLATSRPFPDDATRGAGGTRPRGNRPTR</sequence>
<accession>A0ABW6Q3B4</accession>
<evidence type="ECO:0000256" key="1">
    <source>
        <dbReference type="ARBA" id="ARBA00004141"/>
    </source>
</evidence>
<comment type="subcellular location">
    <subcellularLocation>
        <location evidence="1">Membrane</location>
        <topology evidence="1">Multi-pass membrane protein</topology>
    </subcellularLocation>
</comment>
<evidence type="ECO:0000256" key="5">
    <source>
        <dbReference type="SAM" id="MobiDB-lite"/>
    </source>
</evidence>
<evidence type="ECO:0000259" key="7">
    <source>
        <dbReference type="Pfam" id="PF04932"/>
    </source>
</evidence>
<dbReference type="PANTHER" id="PTHR37422:SF23">
    <property type="entry name" value="TEICHURONIC ACID BIOSYNTHESIS PROTEIN TUAE"/>
    <property type="match status" value="1"/>
</dbReference>
<dbReference type="RefSeq" id="WP_388234016.1">
    <property type="nucleotide sequence ID" value="NZ_JBHVZQ010000005.1"/>
</dbReference>
<evidence type="ECO:0000256" key="2">
    <source>
        <dbReference type="ARBA" id="ARBA00022692"/>
    </source>
</evidence>
<dbReference type="Pfam" id="PF04932">
    <property type="entry name" value="Wzy_C"/>
    <property type="match status" value="1"/>
</dbReference>
<feature type="transmembrane region" description="Helical" evidence="6">
    <location>
        <begin position="68"/>
        <end position="89"/>
    </location>
</feature>
<gene>
    <name evidence="8" type="ORF">ACFVZC_09265</name>
</gene>
<feature type="transmembrane region" description="Helical" evidence="6">
    <location>
        <begin position="101"/>
        <end position="121"/>
    </location>
</feature>
<evidence type="ECO:0000313" key="8">
    <source>
        <dbReference type="EMBL" id="MFF1273582.1"/>
    </source>
</evidence>
<feature type="region of interest" description="Disordered" evidence="5">
    <location>
        <begin position="335"/>
        <end position="354"/>
    </location>
</feature>
<proteinExistence type="predicted"/>
<feature type="transmembrane region" description="Helical" evidence="6">
    <location>
        <begin position="18"/>
        <end position="38"/>
    </location>
</feature>
<feature type="transmembrane region" description="Helical" evidence="6">
    <location>
        <begin position="265"/>
        <end position="285"/>
    </location>
</feature>
<feature type="transmembrane region" description="Helical" evidence="6">
    <location>
        <begin position="292"/>
        <end position="315"/>
    </location>
</feature>
<keyword evidence="4 6" id="KW-0472">Membrane</keyword>
<keyword evidence="8" id="KW-0436">Ligase</keyword>
<feature type="transmembrane region" description="Helical" evidence="6">
    <location>
        <begin position="172"/>
        <end position="192"/>
    </location>
</feature>
<keyword evidence="3 6" id="KW-1133">Transmembrane helix</keyword>